<accession>A0A0F3QDG6</accession>
<keyword evidence="1" id="KW-0677">Repeat</keyword>
<dbReference type="EMBL" id="LAOI01000001">
    <property type="protein sequence ID" value="KJV89489.1"/>
    <property type="molecule type" value="Genomic_DNA"/>
</dbReference>
<feature type="repeat" description="TPR" evidence="3">
    <location>
        <begin position="17"/>
        <end position="50"/>
    </location>
</feature>
<keyword evidence="4" id="KW-0812">Transmembrane</keyword>
<dbReference type="Pfam" id="PF13181">
    <property type="entry name" value="TPR_8"/>
    <property type="match status" value="1"/>
</dbReference>
<dbReference type="RefSeq" id="WP_045798824.1">
    <property type="nucleotide sequence ID" value="NZ_LAOI01000001.1"/>
</dbReference>
<keyword evidence="4" id="KW-1133">Transmembrane helix</keyword>
<evidence type="ECO:0000313" key="5">
    <source>
        <dbReference type="EMBL" id="KJV89489.1"/>
    </source>
</evidence>
<dbReference type="Proteomes" id="UP000033661">
    <property type="component" value="Unassembled WGS sequence"/>
</dbReference>
<keyword evidence="4" id="KW-0472">Membrane</keyword>
<dbReference type="PROSITE" id="PS50005">
    <property type="entry name" value="TPR"/>
    <property type="match status" value="1"/>
</dbReference>
<name>A0A0F3QDG6_RICBE</name>
<dbReference type="Pfam" id="PF13414">
    <property type="entry name" value="TPR_11"/>
    <property type="match status" value="1"/>
</dbReference>
<evidence type="ECO:0000256" key="2">
    <source>
        <dbReference type="ARBA" id="ARBA00022803"/>
    </source>
</evidence>
<gene>
    <name evidence="5" type="ORF">RBEAN4_0467</name>
</gene>
<evidence type="ECO:0000256" key="3">
    <source>
        <dbReference type="PROSITE-ProRule" id="PRU00339"/>
    </source>
</evidence>
<dbReference type="InterPro" id="IPR011990">
    <property type="entry name" value="TPR-like_helical_dom_sf"/>
</dbReference>
<comment type="caution">
    <text evidence="5">The sequence shown here is derived from an EMBL/GenBank/DDBJ whole genome shotgun (WGS) entry which is preliminary data.</text>
</comment>
<dbReference type="InterPro" id="IPR050498">
    <property type="entry name" value="Ycf3"/>
</dbReference>
<keyword evidence="6" id="KW-1185">Reference proteome</keyword>
<dbReference type="PANTHER" id="PTHR44858:SF1">
    <property type="entry name" value="UDP-N-ACETYLGLUCOSAMINE--PEPTIDE N-ACETYLGLUCOSAMINYLTRANSFERASE SPINDLY-RELATED"/>
    <property type="match status" value="1"/>
</dbReference>
<dbReference type="SUPFAM" id="SSF48452">
    <property type="entry name" value="TPR-like"/>
    <property type="match status" value="1"/>
</dbReference>
<feature type="transmembrane region" description="Helical" evidence="4">
    <location>
        <begin position="321"/>
        <end position="339"/>
    </location>
</feature>
<evidence type="ECO:0000256" key="4">
    <source>
        <dbReference type="SAM" id="Phobius"/>
    </source>
</evidence>
<sequence length="367" mass="42794">MKNSSPNQNNNSVINEANYYFQEGNSFYFLGSPEKAIEAYTQVIKLNPNCANAYYNRGIVHSSMYSHSQGHALQGYDDFKKVIEINPNDAEAYFHDGNRSLAVLGRRPEAYMATLEAYNYAIKLNPNFADAYYNRYKILLTLNNPTEAIIDGKKAVELKSIGVNGIPLKDLHTFKAPGQLIYNYNIRLKMKDADIYSSPLEKNQKTLEIYNQNIKDNYYNKGKLLNSIGYEEEAFNSFLKGFEINQTINNNEIVQNQEILLKKLTTLHAITKDIQNILDNSNQDMPKVKEIIYFLQELKKLKLVLPSKFLKIWKNKRNKTYLVKLILIYLVTRWIIYNCKLKKLKNKLRTLSYHKRPRIFQINLLQR</sequence>
<proteinExistence type="predicted"/>
<organism evidence="5 6">
    <name type="scientific">Rickettsia bellii str. RML An4</name>
    <dbReference type="NCBI Taxonomy" id="1359193"/>
    <lineage>
        <taxon>Bacteria</taxon>
        <taxon>Pseudomonadati</taxon>
        <taxon>Pseudomonadota</taxon>
        <taxon>Alphaproteobacteria</taxon>
        <taxon>Rickettsiales</taxon>
        <taxon>Rickettsiaceae</taxon>
        <taxon>Rickettsieae</taxon>
        <taxon>Rickettsia</taxon>
        <taxon>belli group</taxon>
    </lineage>
</organism>
<dbReference type="SMART" id="SM00028">
    <property type="entry name" value="TPR"/>
    <property type="match status" value="3"/>
</dbReference>
<evidence type="ECO:0000256" key="1">
    <source>
        <dbReference type="ARBA" id="ARBA00022737"/>
    </source>
</evidence>
<dbReference type="PANTHER" id="PTHR44858">
    <property type="entry name" value="TETRATRICOPEPTIDE REPEAT PROTEIN 6"/>
    <property type="match status" value="1"/>
</dbReference>
<protein>
    <submittedName>
        <fullName evidence="5">Tetratricopeptide repeat family protein</fullName>
    </submittedName>
</protein>
<keyword evidence="2 3" id="KW-0802">TPR repeat</keyword>
<evidence type="ECO:0000313" key="6">
    <source>
        <dbReference type="Proteomes" id="UP000033661"/>
    </source>
</evidence>
<dbReference type="AlphaFoldDB" id="A0A0F3QDG6"/>
<dbReference type="PATRIC" id="fig|1359193.3.peg.450"/>
<dbReference type="InterPro" id="IPR019734">
    <property type="entry name" value="TPR_rpt"/>
</dbReference>
<dbReference type="Gene3D" id="1.25.40.10">
    <property type="entry name" value="Tetratricopeptide repeat domain"/>
    <property type="match status" value="2"/>
</dbReference>
<reference evidence="5 6" key="1">
    <citation type="submission" date="2015-02" db="EMBL/GenBank/DDBJ databases">
        <title>Genome Sequencing of Rickettsiales.</title>
        <authorList>
            <person name="Daugherty S.C."/>
            <person name="Su Q."/>
            <person name="Abolude K."/>
            <person name="Beier-Sexton M."/>
            <person name="Carlyon J.A."/>
            <person name="Carter R."/>
            <person name="Day N.P."/>
            <person name="Dumler S.J."/>
            <person name="Dyachenko V."/>
            <person name="Godinez A."/>
            <person name="Kurtti T.J."/>
            <person name="Lichay M."/>
            <person name="Mullins K.E."/>
            <person name="Ott S."/>
            <person name="Pappas-Brown V."/>
            <person name="Paris D.H."/>
            <person name="Patel P."/>
            <person name="Richards A.L."/>
            <person name="Sadzewicz L."/>
            <person name="Sears K."/>
            <person name="Seidman D."/>
            <person name="Sengamalay N."/>
            <person name="Stenos J."/>
            <person name="Tallon L.J."/>
            <person name="Vincent G."/>
            <person name="Fraser C.M."/>
            <person name="Munderloh U."/>
            <person name="Dunning-Hotopp J.C."/>
        </authorList>
    </citation>
    <scope>NUCLEOTIDE SEQUENCE [LARGE SCALE GENOMIC DNA]</scope>
    <source>
        <strain evidence="5 6">RML An4</strain>
    </source>
</reference>